<dbReference type="PANTHER" id="PTHR43008">
    <property type="entry name" value="BENZIL REDUCTASE"/>
    <property type="match status" value="1"/>
</dbReference>
<dbReference type="PRINTS" id="PR00080">
    <property type="entry name" value="SDRFAMILY"/>
</dbReference>
<dbReference type="PANTHER" id="PTHR43008:SF4">
    <property type="entry name" value="CHAIN DEHYDROGENASE, PUTATIVE (AFU_ORTHOLOGUE AFUA_4G08710)-RELATED"/>
    <property type="match status" value="1"/>
</dbReference>
<organism evidence="4 5">
    <name type="scientific">Fodinicola feengrottensis</name>
    <dbReference type="NCBI Taxonomy" id="435914"/>
    <lineage>
        <taxon>Bacteria</taxon>
        <taxon>Bacillati</taxon>
        <taxon>Actinomycetota</taxon>
        <taxon>Actinomycetes</taxon>
        <taxon>Mycobacteriales</taxon>
        <taxon>Fodinicola</taxon>
    </lineage>
</organism>
<evidence type="ECO:0000313" key="5">
    <source>
        <dbReference type="Proteomes" id="UP001500618"/>
    </source>
</evidence>
<proteinExistence type="inferred from homology"/>
<dbReference type="Gene3D" id="3.40.50.720">
    <property type="entry name" value="NAD(P)-binding Rossmann-like Domain"/>
    <property type="match status" value="1"/>
</dbReference>
<reference evidence="4 5" key="1">
    <citation type="journal article" date="2019" name="Int. J. Syst. Evol. Microbiol.">
        <title>The Global Catalogue of Microorganisms (GCM) 10K type strain sequencing project: providing services to taxonomists for standard genome sequencing and annotation.</title>
        <authorList>
            <consortium name="The Broad Institute Genomics Platform"/>
            <consortium name="The Broad Institute Genome Sequencing Center for Infectious Disease"/>
            <person name="Wu L."/>
            <person name="Ma J."/>
        </authorList>
    </citation>
    <scope>NUCLEOTIDE SEQUENCE [LARGE SCALE GENOMIC DNA]</scope>
    <source>
        <strain evidence="4 5">JCM 14718</strain>
    </source>
</reference>
<comment type="caution">
    <text evidence="4">The sequence shown here is derived from an EMBL/GenBank/DDBJ whole genome shotgun (WGS) entry which is preliminary data.</text>
</comment>
<comment type="similarity">
    <text evidence="1 3">Belongs to the short-chain dehydrogenases/reductases (SDR) family.</text>
</comment>
<dbReference type="InterPro" id="IPR036291">
    <property type="entry name" value="NAD(P)-bd_dom_sf"/>
</dbReference>
<dbReference type="CDD" id="cd05233">
    <property type="entry name" value="SDR_c"/>
    <property type="match status" value="1"/>
</dbReference>
<keyword evidence="5" id="KW-1185">Reference proteome</keyword>
<dbReference type="RefSeq" id="WP_344313078.1">
    <property type="nucleotide sequence ID" value="NZ_BAAANY010000020.1"/>
</dbReference>
<dbReference type="InterPro" id="IPR020904">
    <property type="entry name" value="Sc_DH/Rdtase_CS"/>
</dbReference>
<evidence type="ECO:0000256" key="2">
    <source>
        <dbReference type="ARBA" id="ARBA00023002"/>
    </source>
</evidence>
<dbReference type="Pfam" id="PF00106">
    <property type="entry name" value="adh_short"/>
    <property type="match status" value="1"/>
</dbReference>
<name>A0ABN2I0M4_9ACTN</name>
<protein>
    <submittedName>
        <fullName evidence="4">SDR family oxidoreductase</fullName>
    </submittedName>
</protein>
<accession>A0ABN2I0M4</accession>
<dbReference type="SUPFAM" id="SSF51735">
    <property type="entry name" value="NAD(P)-binding Rossmann-fold domains"/>
    <property type="match status" value="1"/>
</dbReference>
<dbReference type="InterPro" id="IPR002347">
    <property type="entry name" value="SDR_fam"/>
</dbReference>
<gene>
    <name evidence="4" type="ORF">GCM10009765_52040</name>
</gene>
<dbReference type="EMBL" id="BAAANY010000020">
    <property type="protein sequence ID" value="GAA1696386.1"/>
    <property type="molecule type" value="Genomic_DNA"/>
</dbReference>
<keyword evidence="2" id="KW-0560">Oxidoreductase</keyword>
<sequence length="231" mass="23470">MSQTALITGASQGLGYAIADRLAGHGTRLVLDARTPADLDAATTTLLDRTDTVAIAGDITDPGHRAELAAATEGKLDLLVLNASALGETPLPTLATADLGIFRGVLETNTVASLALIQILLPHVRAAAGTIVLISSDAAVTGYPGWGLYGASKAAADQLARVLAEEEPAIRVYAVDPGDMSTAMHAAADPDADPADLLDPATAAARLDPLLRGELPSGRYAASELSTVVSS</sequence>
<dbReference type="PROSITE" id="PS00061">
    <property type="entry name" value="ADH_SHORT"/>
    <property type="match status" value="1"/>
</dbReference>
<evidence type="ECO:0000256" key="1">
    <source>
        <dbReference type="ARBA" id="ARBA00006484"/>
    </source>
</evidence>
<evidence type="ECO:0000313" key="4">
    <source>
        <dbReference type="EMBL" id="GAA1696386.1"/>
    </source>
</evidence>
<dbReference type="Proteomes" id="UP001500618">
    <property type="component" value="Unassembled WGS sequence"/>
</dbReference>
<evidence type="ECO:0000256" key="3">
    <source>
        <dbReference type="RuleBase" id="RU000363"/>
    </source>
</evidence>
<dbReference type="PRINTS" id="PR00081">
    <property type="entry name" value="GDHRDH"/>
</dbReference>